<accession>A0A5S9MZS2</accession>
<dbReference type="Proteomes" id="UP000434580">
    <property type="component" value="Unassembled WGS sequence"/>
</dbReference>
<gene>
    <name evidence="2" type="ORF">DPBNPPHM_00390</name>
</gene>
<proteinExistence type="predicted"/>
<feature type="region of interest" description="Disordered" evidence="1">
    <location>
        <begin position="47"/>
        <end position="71"/>
    </location>
</feature>
<evidence type="ECO:0000256" key="1">
    <source>
        <dbReference type="SAM" id="MobiDB-lite"/>
    </source>
</evidence>
<dbReference type="AlphaFoldDB" id="A0A5S9MZS2"/>
<name>A0A5S9MZS2_9GAMM</name>
<evidence type="ECO:0000313" key="2">
    <source>
        <dbReference type="EMBL" id="CAA0081804.1"/>
    </source>
</evidence>
<sequence>MNSRFFLAMWKRLTDLDSFDFDPPGAERVTITVIAERVSTPLLYGGKMSANAQHKPDATTSKTEQAPPPTP</sequence>
<dbReference type="EMBL" id="CACSII010000001">
    <property type="protein sequence ID" value="CAA0081804.1"/>
    <property type="molecule type" value="Genomic_DNA"/>
</dbReference>
<evidence type="ECO:0000313" key="3">
    <source>
        <dbReference type="Proteomes" id="UP000434580"/>
    </source>
</evidence>
<reference evidence="2 3" key="1">
    <citation type="submission" date="2019-11" db="EMBL/GenBank/DDBJ databases">
        <authorList>
            <person name="Holert J."/>
        </authorList>
    </citation>
    <scope>NUCLEOTIDE SEQUENCE [LARGE SCALE GENOMIC DNA]</scope>
    <source>
        <strain evidence="2">BC5_2</strain>
    </source>
</reference>
<dbReference type="OrthoDB" id="162914at2"/>
<organism evidence="2 3">
    <name type="scientific">BD1-7 clade bacterium</name>
    <dbReference type="NCBI Taxonomy" id="2029982"/>
    <lineage>
        <taxon>Bacteria</taxon>
        <taxon>Pseudomonadati</taxon>
        <taxon>Pseudomonadota</taxon>
        <taxon>Gammaproteobacteria</taxon>
        <taxon>Cellvibrionales</taxon>
        <taxon>Spongiibacteraceae</taxon>
        <taxon>BD1-7 clade</taxon>
    </lineage>
</organism>
<protein>
    <submittedName>
        <fullName evidence="2">Uncharacterized protein</fullName>
    </submittedName>
</protein>